<evidence type="ECO:0000256" key="2">
    <source>
        <dbReference type="ARBA" id="ARBA00006285"/>
    </source>
</evidence>
<dbReference type="SUPFAM" id="SSF81296">
    <property type="entry name" value="E set domains"/>
    <property type="match status" value="1"/>
</dbReference>
<dbReference type="Gene3D" id="3.20.20.80">
    <property type="entry name" value="Glycosidases"/>
    <property type="match status" value="1"/>
</dbReference>
<dbReference type="InterPro" id="IPR025705">
    <property type="entry name" value="Beta_hexosaminidase_sua/sub"/>
</dbReference>
<evidence type="ECO:0000256" key="7">
    <source>
        <dbReference type="ARBA" id="ARBA00033000"/>
    </source>
</evidence>
<dbReference type="InterPro" id="IPR015882">
    <property type="entry name" value="HEX_bac_N"/>
</dbReference>
<proteinExistence type="inferred from homology"/>
<dbReference type="eggNOG" id="COG3525">
    <property type="taxonomic scope" value="Bacteria"/>
</dbReference>
<dbReference type="InterPro" id="IPR014756">
    <property type="entry name" value="Ig_E-set"/>
</dbReference>
<gene>
    <name evidence="10" type="ORF">Mucpa_6428</name>
</gene>
<dbReference type="InterPro" id="IPR004866">
    <property type="entry name" value="CHB/HEX_N_dom"/>
</dbReference>
<dbReference type="PANTHER" id="PTHR22600">
    <property type="entry name" value="BETA-HEXOSAMINIDASE"/>
    <property type="match status" value="1"/>
</dbReference>
<dbReference type="InterPro" id="IPR004867">
    <property type="entry name" value="CHB_C_dom"/>
</dbReference>
<organism evidence="10 11">
    <name type="scientific">Mucilaginibacter paludis DSM 18603</name>
    <dbReference type="NCBI Taxonomy" id="714943"/>
    <lineage>
        <taxon>Bacteria</taxon>
        <taxon>Pseudomonadati</taxon>
        <taxon>Bacteroidota</taxon>
        <taxon>Sphingobacteriia</taxon>
        <taxon>Sphingobacteriales</taxon>
        <taxon>Sphingobacteriaceae</taxon>
        <taxon>Mucilaginibacter</taxon>
    </lineage>
</organism>
<dbReference type="Pfam" id="PF03173">
    <property type="entry name" value="CHB_HEX"/>
    <property type="match status" value="1"/>
</dbReference>
<evidence type="ECO:0000256" key="5">
    <source>
        <dbReference type="ARBA" id="ARBA00023295"/>
    </source>
</evidence>
<comment type="similarity">
    <text evidence="2">Belongs to the glycosyl hydrolase 20 family.</text>
</comment>
<dbReference type="GO" id="GO:0030247">
    <property type="term" value="F:polysaccharide binding"/>
    <property type="evidence" value="ECO:0007669"/>
    <property type="project" value="InterPro"/>
</dbReference>
<dbReference type="PRINTS" id="PR00738">
    <property type="entry name" value="GLHYDRLASE20"/>
</dbReference>
<keyword evidence="5" id="KW-0326">Glycosidase</keyword>
<dbReference type="InterPro" id="IPR029018">
    <property type="entry name" value="Hex-like_dom2"/>
</dbReference>
<dbReference type="InterPro" id="IPR017853">
    <property type="entry name" value="GH"/>
</dbReference>
<comment type="catalytic activity">
    <reaction evidence="1">
        <text>Hydrolysis of terminal non-reducing N-acetyl-D-hexosamine residues in N-acetyl-beta-D-hexosaminides.</text>
        <dbReference type="EC" id="3.2.1.52"/>
    </reaction>
</comment>
<evidence type="ECO:0000256" key="4">
    <source>
        <dbReference type="ARBA" id="ARBA00022801"/>
    </source>
</evidence>
<protein>
    <recommendedName>
        <fullName evidence="3">beta-N-acetylhexosaminidase</fullName>
        <ecNumber evidence="3">3.2.1.52</ecNumber>
    </recommendedName>
    <alternativeName>
        <fullName evidence="6">Beta-N-acetylhexosaminidase</fullName>
    </alternativeName>
    <alternativeName>
        <fullName evidence="7">N-acetyl-beta-glucosaminidase</fullName>
    </alternativeName>
</protein>
<dbReference type="InterPro" id="IPR008965">
    <property type="entry name" value="CBM2/CBM3_carb-bd_dom_sf"/>
</dbReference>
<dbReference type="Gene3D" id="3.30.379.10">
    <property type="entry name" value="Chitobiase/beta-hexosaminidase domain 2-like"/>
    <property type="match status" value="1"/>
</dbReference>
<dbReference type="InterPro" id="IPR012291">
    <property type="entry name" value="CBM2_carb-bd_dom_sf"/>
</dbReference>
<dbReference type="GO" id="GO:0030203">
    <property type="term" value="P:glycosaminoglycan metabolic process"/>
    <property type="evidence" value="ECO:0007669"/>
    <property type="project" value="TreeGrafter"/>
</dbReference>
<evidence type="ECO:0000256" key="1">
    <source>
        <dbReference type="ARBA" id="ARBA00001231"/>
    </source>
</evidence>
<dbReference type="CDD" id="cd02847">
    <property type="entry name" value="E_set_Chitobiase_C"/>
    <property type="match status" value="1"/>
</dbReference>
<dbReference type="AlphaFoldDB" id="H1Y7Z5"/>
<evidence type="ECO:0000256" key="6">
    <source>
        <dbReference type="ARBA" id="ARBA00030512"/>
    </source>
</evidence>
<dbReference type="Gene3D" id="2.60.40.290">
    <property type="match status" value="1"/>
</dbReference>
<name>H1Y7Z5_9SPHI</name>
<dbReference type="HOGENOM" id="CLU_007082_4_1_10"/>
<dbReference type="PANTHER" id="PTHR22600:SF57">
    <property type="entry name" value="BETA-N-ACETYLHEXOSAMINIDASE"/>
    <property type="match status" value="1"/>
</dbReference>
<dbReference type="GO" id="GO:0016020">
    <property type="term" value="C:membrane"/>
    <property type="evidence" value="ECO:0007669"/>
    <property type="project" value="TreeGrafter"/>
</dbReference>
<dbReference type="Gene3D" id="2.60.40.10">
    <property type="entry name" value="Immunoglobulins"/>
    <property type="match status" value="1"/>
</dbReference>
<dbReference type="EC" id="3.2.1.52" evidence="3"/>
<evidence type="ECO:0000256" key="8">
    <source>
        <dbReference type="PIRSR" id="PIRSR625705-1"/>
    </source>
</evidence>
<dbReference type="Proteomes" id="UP000002774">
    <property type="component" value="Chromosome"/>
</dbReference>
<evidence type="ECO:0000259" key="9">
    <source>
        <dbReference type="SMART" id="SM01081"/>
    </source>
</evidence>
<sequence>MIRIFIIALLFSLGYGTAAGQGMPYNKADGLGITFNVITNNYQNKPQSRSSLFFTVANSRQLPVKGWKIYFNFARQIIPASFSGNLQIRHLNGDFFCLSPSPQFKGVASGDTLAVEFTSTEWLVNVTDAPAGFYLVYDDAPQQTYIIDKVSFKPSVRPQQYMRSPLDKVDTATTAAIFAQNKNTTDIPADSLTRVFPSPVSYQQTGGDFILMGGIKIQSPLRFKTEESYLRQTLAGLLTKGTAVNGQGQFIKLQYQSMPTGEAYRLTVNHNQISIAASTGAGIFYGIQSLKTLIPPGAYRHRQQNIAIKNVVVYDKPRFGYRALMLDVARNFQSKKEILKLLDVMSLYKMNVLHFHLTDDEGWRLEIPALPELTSVGSKRGHTLTNQACLQPALGSGPNISNAYGSGYYSKADFIEILKYATERHIRIVPEIESPGHARAAIKAMDARYTRFKKLGRIDEARKYLLHDLADTSHYISVQYWNDNVMDVAMPSTYNFINTITDALTQMYREAKAPLQTIHFGGDEVPAGAWQGSPSFRQLMAADTAIHSTDDLWLYYYNRVDRILKSHQLYLTAWEETGLIKAMQNGKKVNVLNAGLLNRNVHLEVWNNVLGWGAEDLAYKQANAGYKVILSCVSNLYFDMASEKSFHEPGYYWGGYVDVDKLFKFIPYNYFKNTIDDKMGNPLNKSYLNTKEQVTEIGRANIIGLQGALWSETVKGPQKLEYMLLPKLLGLAERAWAADPDWATRADWAKAGELYQQAWCKFVNILGKRELPRLDYYAGGFNYRIPEPGAAVVNQTMVINSQFPGFKIYYTTDGSSPTTHSHLYTKPITLSLPVKMALFNQLNRHGRVVVLNNQ</sequence>
<evidence type="ECO:0000313" key="11">
    <source>
        <dbReference type="Proteomes" id="UP000002774"/>
    </source>
</evidence>
<dbReference type="SUPFAM" id="SSF49384">
    <property type="entry name" value="Carbohydrate-binding domain"/>
    <property type="match status" value="1"/>
</dbReference>
<dbReference type="Pfam" id="PF00728">
    <property type="entry name" value="Glyco_hydro_20"/>
    <property type="match status" value="1"/>
</dbReference>
<keyword evidence="11" id="KW-1185">Reference proteome</keyword>
<dbReference type="RefSeq" id="WP_008512249.1">
    <property type="nucleotide sequence ID" value="NZ_CM001403.1"/>
</dbReference>
<feature type="domain" description="Chitobiase/beta-hexosaminidases N-terminal" evidence="9">
    <location>
        <begin position="29"/>
        <end position="176"/>
    </location>
</feature>
<dbReference type="OrthoDB" id="1006965at2"/>
<evidence type="ECO:0000313" key="10">
    <source>
        <dbReference type="EMBL" id="EHQ30481.1"/>
    </source>
</evidence>
<dbReference type="Pfam" id="PF02838">
    <property type="entry name" value="Glyco_hydro_20b"/>
    <property type="match status" value="1"/>
</dbReference>
<reference evidence="10" key="1">
    <citation type="submission" date="2011-09" db="EMBL/GenBank/DDBJ databases">
        <title>The permanent draft genome of Mucilaginibacter paludis DSM 18603.</title>
        <authorList>
            <consortium name="US DOE Joint Genome Institute (JGI-PGF)"/>
            <person name="Lucas S."/>
            <person name="Han J."/>
            <person name="Lapidus A."/>
            <person name="Bruce D."/>
            <person name="Goodwin L."/>
            <person name="Pitluck S."/>
            <person name="Peters L."/>
            <person name="Kyrpides N."/>
            <person name="Mavromatis K."/>
            <person name="Ivanova N."/>
            <person name="Mikhailova N."/>
            <person name="Held B."/>
            <person name="Detter J.C."/>
            <person name="Tapia R."/>
            <person name="Han C."/>
            <person name="Land M."/>
            <person name="Hauser L."/>
            <person name="Markowitz V."/>
            <person name="Cheng J.-F."/>
            <person name="Hugenholtz P."/>
            <person name="Woyke T."/>
            <person name="Wu D."/>
            <person name="Tindall B."/>
            <person name="Brambilla E."/>
            <person name="Klenk H.-P."/>
            <person name="Eisen J.A."/>
        </authorList>
    </citation>
    <scope>NUCLEOTIDE SEQUENCE [LARGE SCALE GENOMIC DNA]</scope>
    <source>
        <strain evidence="10">DSM 18603</strain>
    </source>
</reference>
<dbReference type="InterPro" id="IPR015883">
    <property type="entry name" value="Glyco_hydro_20_cat"/>
</dbReference>
<evidence type="ECO:0000256" key="3">
    <source>
        <dbReference type="ARBA" id="ARBA00012663"/>
    </source>
</evidence>
<dbReference type="InterPro" id="IPR013783">
    <property type="entry name" value="Ig-like_fold"/>
</dbReference>
<dbReference type="Pfam" id="PF03174">
    <property type="entry name" value="CHB_HEX_C"/>
    <property type="match status" value="1"/>
</dbReference>
<dbReference type="SUPFAM" id="SSF55545">
    <property type="entry name" value="beta-N-acetylhexosaminidase-like domain"/>
    <property type="match status" value="1"/>
</dbReference>
<dbReference type="SUPFAM" id="SSF51445">
    <property type="entry name" value="(Trans)glycosidases"/>
    <property type="match status" value="1"/>
</dbReference>
<dbReference type="EMBL" id="CM001403">
    <property type="protein sequence ID" value="EHQ30481.1"/>
    <property type="molecule type" value="Genomic_DNA"/>
</dbReference>
<dbReference type="STRING" id="714943.Mucpa_6428"/>
<dbReference type="GO" id="GO:0004563">
    <property type="term" value="F:beta-N-acetylhexosaminidase activity"/>
    <property type="evidence" value="ECO:0007669"/>
    <property type="project" value="UniProtKB-EC"/>
</dbReference>
<dbReference type="GO" id="GO:0005975">
    <property type="term" value="P:carbohydrate metabolic process"/>
    <property type="evidence" value="ECO:0007669"/>
    <property type="project" value="InterPro"/>
</dbReference>
<accession>H1Y7Z5</accession>
<dbReference type="SMART" id="SM01081">
    <property type="entry name" value="CHB_HEX"/>
    <property type="match status" value="1"/>
</dbReference>
<feature type="active site" description="Proton donor" evidence="8">
    <location>
        <position position="524"/>
    </location>
</feature>
<keyword evidence="4 10" id="KW-0378">Hydrolase</keyword>